<proteinExistence type="predicted"/>
<evidence type="ECO:0000259" key="1">
    <source>
        <dbReference type="Pfam" id="PF05899"/>
    </source>
</evidence>
<accession>A0ABU3A1R2</accession>
<name>A0ABU3A1R2_9GAMM</name>
<dbReference type="SUPFAM" id="SSF51182">
    <property type="entry name" value="RmlC-like cupins"/>
    <property type="match status" value="2"/>
</dbReference>
<feature type="domain" description="(S)-ureidoglycine aminohydrolase cupin" evidence="1">
    <location>
        <begin position="178"/>
        <end position="226"/>
    </location>
</feature>
<keyword evidence="3" id="KW-1185">Reference proteome</keyword>
<evidence type="ECO:0000313" key="2">
    <source>
        <dbReference type="EMBL" id="MDT0603899.1"/>
    </source>
</evidence>
<sequence>MSEKKIIRLSQTPPEFGDTPDELAPEMFVSTLPIQHSHSYFEDDEQGLYIGVWDTDDMVEAANPYPCDEFMVIIEGSVEIKNVQSGLSETVHAGESFVIPKGYNCQWRQQGYLRKFYVISEHPNEMIPQQPSLSAIAKINSKTQQGKNFCYQDNNQRFTAGLKENFISEVPLTLNSNNTFIYLKKGSVTITESAGKEHTFRSGEAFFIPANLACSWSFTENTLQHYVEITPVKVDQNERH</sequence>
<dbReference type="InterPro" id="IPR014710">
    <property type="entry name" value="RmlC-like_jellyroll"/>
</dbReference>
<evidence type="ECO:0000313" key="3">
    <source>
        <dbReference type="Proteomes" id="UP001266357"/>
    </source>
</evidence>
<dbReference type="PANTHER" id="PTHR40943">
    <property type="entry name" value="CYTOPLASMIC PROTEIN-RELATED"/>
    <property type="match status" value="1"/>
</dbReference>
<dbReference type="Gene3D" id="2.60.120.10">
    <property type="entry name" value="Jelly Rolls"/>
    <property type="match status" value="2"/>
</dbReference>
<reference evidence="2 3" key="1">
    <citation type="submission" date="2023-09" db="EMBL/GenBank/DDBJ databases">
        <authorList>
            <person name="Rey-Velasco X."/>
        </authorList>
    </citation>
    <scope>NUCLEOTIDE SEQUENCE [LARGE SCALE GENOMIC DNA]</scope>
    <source>
        <strain evidence="2 3">W431</strain>
    </source>
</reference>
<organism evidence="2 3">
    <name type="scientific">Thalassotalea castellviae</name>
    <dbReference type="NCBI Taxonomy" id="3075612"/>
    <lineage>
        <taxon>Bacteria</taxon>
        <taxon>Pseudomonadati</taxon>
        <taxon>Pseudomonadota</taxon>
        <taxon>Gammaproteobacteria</taxon>
        <taxon>Alteromonadales</taxon>
        <taxon>Colwelliaceae</taxon>
        <taxon>Thalassotalea</taxon>
    </lineage>
</organism>
<dbReference type="Proteomes" id="UP001266357">
    <property type="component" value="Unassembled WGS sequence"/>
</dbReference>
<dbReference type="Pfam" id="PF05899">
    <property type="entry name" value="Cupin_3"/>
    <property type="match status" value="2"/>
</dbReference>
<feature type="domain" description="(S)-ureidoglycine aminohydrolase cupin" evidence="1">
    <location>
        <begin position="65"/>
        <end position="117"/>
    </location>
</feature>
<dbReference type="PANTHER" id="PTHR40943:SF1">
    <property type="entry name" value="CYTOPLASMIC PROTEIN"/>
    <property type="match status" value="1"/>
</dbReference>
<protein>
    <submittedName>
        <fullName evidence="2">Cupin domain-containing protein</fullName>
    </submittedName>
</protein>
<dbReference type="InterPro" id="IPR011051">
    <property type="entry name" value="RmlC_Cupin_sf"/>
</dbReference>
<dbReference type="RefSeq" id="WP_311581045.1">
    <property type="nucleotide sequence ID" value="NZ_JAVRIF010000004.1"/>
</dbReference>
<dbReference type="InterPro" id="IPR008579">
    <property type="entry name" value="UGlyAH_Cupin_dom"/>
</dbReference>
<gene>
    <name evidence="2" type="ORF">RM573_09860</name>
</gene>
<dbReference type="EMBL" id="JAVRIF010000004">
    <property type="protein sequence ID" value="MDT0603899.1"/>
    <property type="molecule type" value="Genomic_DNA"/>
</dbReference>
<comment type="caution">
    <text evidence="2">The sequence shown here is derived from an EMBL/GenBank/DDBJ whole genome shotgun (WGS) entry which is preliminary data.</text>
</comment>